<evidence type="ECO:0000256" key="1">
    <source>
        <dbReference type="SAM" id="MobiDB-lite"/>
    </source>
</evidence>
<proteinExistence type="predicted"/>
<protein>
    <submittedName>
        <fullName evidence="2">Uncharacterized protein</fullName>
    </submittedName>
</protein>
<name>M0NJE2_9EURY</name>
<dbReference type="PATRIC" id="fig|1227457.3.peg.51"/>
<reference evidence="2 3" key="1">
    <citation type="journal article" date="2014" name="PLoS Genet.">
        <title>Phylogenetically driven sequencing of extremely halophilic archaea reveals strategies for static and dynamic osmo-response.</title>
        <authorList>
            <person name="Becker E.A."/>
            <person name="Seitzer P.M."/>
            <person name="Tritt A."/>
            <person name="Larsen D."/>
            <person name="Krusor M."/>
            <person name="Yao A.I."/>
            <person name="Wu D."/>
            <person name="Madern D."/>
            <person name="Eisen J.A."/>
            <person name="Darling A.E."/>
            <person name="Facciotti M.T."/>
        </authorList>
    </citation>
    <scope>NUCLEOTIDE SEQUENCE [LARGE SCALE GENOMIC DNA]</scope>
    <source>
        <strain evidence="2 3">JCM 13552</strain>
    </source>
</reference>
<feature type="compositionally biased region" description="Polar residues" evidence="1">
    <location>
        <begin position="1"/>
        <end position="12"/>
    </location>
</feature>
<dbReference type="AlphaFoldDB" id="M0NJE2"/>
<evidence type="ECO:0000313" key="3">
    <source>
        <dbReference type="Proteomes" id="UP000011680"/>
    </source>
</evidence>
<dbReference type="STRING" id="1227457.C451_00300"/>
<feature type="compositionally biased region" description="Basic and acidic residues" evidence="1">
    <location>
        <begin position="20"/>
        <end position="35"/>
    </location>
</feature>
<comment type="caution">
    <text evidence="2">The sequence shown here is derived from an EMBL/GenBank/DDBJ whole genome shotgun (WGS) entry which is preliminary data.</text>
</comment>
<organism evidence="2 3">
    <name type="scientific">Halococcus thailandensis JCM 13552</name>
    <dbReference type="NCBI Taxonomy" id="1227457"/>
    <lineage>
        <taxon>Archaea</taxon>
        <taxon>Methanobacteriati</taxon>
        <taxon>Methanobacteriota</taxon>
        <taxon>Stenosarchaea group</taxon>
        <taxon>Halobacteria</taxon>
        <taxon>Halobacteriales</taxon>
        <taxon>Halococcaceae</taxon>
        <taxon>Halococcus</taxon>
    </lineage>
</organism>
<dbReference type="Proteomes" id="UP000011680">
    <property type="component" value="Unassembled WGS sequence"/>
</dbReference>
<feature type="region of interest" description="Disordered" evidence="1">
    <location>
        <begin position="1"/>
        <end position="35"/>
    </location>
</feature>
<dbReference type="EMBL" id="AOMF01000015">
    <property type="protein sequence ID" value="EMA56800.1"/>
    <property type="molecule type" value="Genomic_DNA"/>
</dbReference>
<accession>M0NJE2</accession>
<sequence>MIHITEQTTFGTDESAASESGEHSAADRPDALDLDGDHPLANFRAALLDDWESVAEARAVAGDDGPRLRVAFDRDRPPRGLVDYLIGASAGVAIVDIPSCRPGRYVAAIEPNERRRERN</sequence>
<keyword evidence="3" id="KW-1185">Reference proteome</keyword>
<dbReference type="RefSeq" id="WP_007736411.1">
    <property type="nucleotide sequence ID" value="NZ_AOMF01000015.1"/>
</dbReference>
<evidence type="ECO:0000313" key="2">
    <source>
        <dbReference type="EMBL" id="EMA56800.1"/>
    </source>
</evidence>
<gene>
    <name evidence="2" type="ORF">C451_00300</name>
</gene>